<dbReference type="UniPathway" id="UPA00618">
    <property type="reaction ID" value="UER00672"/>
</dbReference>
<keyword evidence="5 11" id="KW-0418">Kinase</keyword>
<comment type="activity regulation">
    <text evidence="11">Activated by phosphorylation and inhibited by fructose 1,6-bisphosphate (FBP).</text>
</comment>
<sequence>MASYILALDQGTTSSRAIVFDRAGQIAAKAQHPFPQIYPQAGWVEHDPMTIWDTERLAAAEAIRELPEGSIAGIGVTNQRETTIVWDKATGQPVYNAIVWQCRRTAELCEELKRQGLEERIVSTTGLLIDAYFSGTKIRWILDNVPGARQRAERGELLFGTVETWLIWKLTGQHVTDYSNASRTMLFDIHRLCWDEELCRLLQIPACMLPRPVENSAVYGTVQPGIPGLETLAGVPVCAAAGDQQAALFGQACFHPGEAKNTYGTGCFTLMNVGAEPVRSRAGLVSSVAWSVGGRTTYALEGSVFNGGSTIQWLRDELRLVDSAPECDRLAESVESSGGVVVVPAFTGMGAPYWDMYARGAILGITRGTGRAHIARAVLECIAYQVTDLMLAMRQDAGCDITALRADGGASVSDILMQMQADLLRIPVDRPAMVETTAFGAASLAGLACGLWRDTEELAALRRSQRVFLPQRPQADCDDEYRLWKKAVSRACHWAE</sequence>
<dbReference type="GO" id="GO:0006072">
    <property type="term" value="P:glycerol-3-phosphate metabolic process"/>
    <property type="evidence" value="ECO:0007669"/>
    <property type="project" value="InterPro"/>
</dbReference>
<keyword evidence="16" id="KW-1185">Reference proteome</keyword>
<comment type="pathway">
    <text evidence="1 11">Polyol metabolism; glycerol degradation via glycerol kinase pathway; sn-glycerol 3-phosphate from glycerol: step 1/1.</text>
</comment>
<feature type="binding site" evidence="11">
    <location>
        <position position="312"/>
    </location>
    <ligand>
        <name>ATP</name>
        <dbReference type="ChEBI" id="CHEBI:30616"/>
    </ligand>
</feature>
<dbReference type="InterPro" id="IPR018484">
    <property type="entry name" value="FGGY_N"/>
</dbReference>
<dbReference type="GO" id="GO:0004370">
    <property type="term" value="F:glycerol kinase activity"/>
    <property type="evidence" value="ECO:0007669"/>
    <property type="project" value="UniProtKB-UniRule"/>
</dbReference>
<dbReference type="GO" id="GO:0005524">
    <property type="term" value="F:ATP binding"/>
    <property type="evidence" value="ECO:0007669"/>
    <property type="project" value="UniProtKB-UniRule"/>
</dbReference>
<feature type="domain" description="Carbohydrate kinase FGGY N-terminal" evidence="13">
    <location>
        <begin position="4"/>
        <end position="250"/>
    </location>
</feature>
<gene>
    <name evidence="15" type="primary">glpK2</name>
    <name evidence="11" type="synonym">glpK</name>
    <name evidence="15" type="ORF">MM50RIKEN_18120</name>
</gene>
<feature type="binding site" evidence="11">
    <location>
        <position position="81"/>
    </location>
    <ligand>
        <name>sn-glycerol 3-phosphate</name>
        <dbReference type="ChEBI" id="CHEBI:57597"/>
    </ligand>
</feature>
<evidence type="ECO:0000256" key="6">
    <source>
        <dbReference type="ARBA" id="ARBA00022798"/>
    </source>
</evidence>
<keyword evidence="6 11" id="KW-0319">Glycerol metabolism</keyword>
<dbReference type="Pfam" id="PF00370">
    <property type="entry name" value="FGGY_N"/>
    <property type="match status" value="1"/>
</dbReference>
<feature type="binding site" evidence="11">
    <location>
        <position position="14"/>
    </location>
    <ligand>
        <name>ATP</name>
        <dbReference type="ChEBI" id="CHEBI:30616"/>
    </ligand>
</feature>
<dbReference type="Gene3D" id="3.30.420.40">
    <property type="match status" value="2"/>
</dbReference>
<dbReference type="CDD" id="cd07769">
    <property type="entry name" value="ASKHA_NBD_FGGY_GK"/>
    <property type="match status" value="1"/>
</dbReference>
<dbReference type="EC" id="2.7.1.30" evidence="11"/>
<feature type="domain" description="Carbohydrate kinase FGGY C-terminal" evidence="14">
    <location>
        <begin position="260"/>
        <end position="448"/>
    </location>
</feature>
<dbReference type="HAMAP" id="MF_00186">
    <property type="entry name" value="Glycerol_kin"/>
    <property type="match status" value="1"/>
</dbReference>
<keyword evidence="7 11" id="KW-0067">ATP-binding</keyword>
<dbReference type="GO" id="GO:0019563">
    <property type="term" value="P:glycerol catabolic process"/>
    <property type="evidence" value="ECO:0007669"/>
    <property type="project" value="UniProtKB-UniRule"/>
</dbReference>
<comment type="function">
    <text evidence="9 11">Key enzyme in the regulation of glycerol uptake and metabolism. Catalyzes the phosphorylation of glycerol to yield sn-glycerol 3-phosphate.</text>
</comment>
<dbReference type="NCBIfam" id="TIGR01311">
    <property type="entry name" value="glycerol_kin"/>
    <property type="match status" value="1"/>
</dbReference>
<dbReference type="InterPro" id="IPR005999">
    <property type="entry name" value="Glycerol_kin"/>
</dbReference>
<feature type="binding site" evidence="11">
    <location>
        <position position="243"/>
    </location>
    <ligand>
        <name>sn-glycerol 3-phosphate</name>
        <dbReference type="ChEBI" id="CHEBI:57597"/>
    </ligand>
</feature>
<evidence type="ECO:0000256" key="1">
    <source>
        <dbReference type="ARBA" id="ARBA00005190"/>
    </source>
</evidence>
<feature type="binding site" evidence="11">
    <location>
        <position position="409"/>
    </location>
    <ligand>
        <name>ADP</name>
        <dbReference type="ChEBI" id="CHEBI:456216"/>
    </ligand>
</feature>
<feature type="binding site" evidence="11">
    <location>
        <position position="80"/>
    </location>
    <ligand>
        <name>sn-glycerol 3-phosphate</name>
        <dbReference type="ChEBI" id="CHEBI:57597"/>
    </ligand>
</feature>
<feature type="binding site" evidence="11">
    <location>
        <position position="12"/>
    </location>
    <ligand>
        <name>ATP</name>
        <dbReference type="ChEBI" id="CHEBI:30616"/>
    </ligand>
</feature>
<dbReference type="InterPro" id="IPR000577">
    <property type="entry name" value="Carb_kinase_FGGY"/>
</dbReference>
<keyword evidence="4 11" id="KW-0547">Nucleotide-binding</keyword>
<dbReference type="PANTHER" id="PTHR10196:SF69">
    <property type="entry name" value="GLYCEROL KINASE"/>
    <property type="match status" value="1"/>
</dbReference>
<dbReference type="RefSeq" id="WP_213540667.1">
    <property type="nucleotide sequence ID" value="NZ_AP023418.1"/>
</dbReference>
<dbReference type="PROSITE" id="PS00445">
    <property type="entry name" value="FGGY_KINASES_2"/>
    <property type="match status" value="1"/>
</dbReference>
<feature type="binding site" evidence="11">
    <location>
        <position position="13"/>
    </location>
    <ligand>
        <name>ATP</name>
        <dbReference type="ChEBI" id="CHEBI:30616"/>
    </ligand>
</feature>
<comment type="caution">
    <text evidence="11">Lacks conserved residue(s) required for the propagation of feature annotation.</text>
</comment>
<dbReference type="Pfam" id="PF02782">
    <property type="entry name" value="FGGY_C"/>
    <property type="match status" value="1"/>
</dbReference>
<feature type="binding site" evidence="11">
    <location>
        <position position="12"/>
    </location>
    <ligand>
        <name>ADP</name>
        <dbReference type="ChEBI" id="CHEBI:456216"/>
    </ligand>
</feature>
<evidence type="ECO:0000256" key="12">
    <source>
        <dbReference type="RuleBase" id="RU003733"/>
    </source>
</evidence>
<feature type="binding site" evidence="11">
    <location>
        <position position="243"/>
    </location>
    <ligand>
        <name>glycerol</name>
        <dbReference type="ChEBI" id="CHEBI:17754"/>
    </ligand>
</feature>
<name>A0A810Q134_9FIRM</name>
<dbReference type="NCBIfam" id="NF000756">
    <property type="entry name" value="PRK00047.1"/>
    <property type="match status" value="1"/>
</dbReference>
<dbReference type="FunFam" id="3.30.420.40:FF:000008">
    <property type="entry name" value="Glycerol kinase"/>
    <property type="match status" value="1"/>
</dbReference>
<dbReference type="EMBL" id="AP023418">
    <property type="protein sequence ID" value="BCK82049.1"/>
    <property type="molecule type" value="Genomic_DNA"/>
</dbReference>
<feature type="binding site" evidence="11">
    <location>
        <position position="132"/>
    </location>
    <ligand>
        <name>sn-glycerol 3-phosphate</name>
        <dbReference type="ChEBI" id="CHEBI:57597"/>
    </ligand>
</feature>
<organism evidence="15 16">
    <name type="scientific">Vescimonas coprocola</name>
    <dbReference type="NCBI Taxonomy" id="2714355"/>
    <lineage>
        <taxon>Bacteria</taxon>
        <taxon>Bacillati</taxon>
        <taxon>Bacillota</taxon>
        <taxon>Clostridia</taxon>
        <taxon>Eubacteriales</taxon>
        <taxon>Oscillospiraceae</taxon>
        <taxon>Vescimonas</taxon>
    </lineage>
</organism>
<evidence type="ECO:0000256" key="5">
    <source>
        <dbReference type="ARBA" id="ARBA00022777"/>
    </source>
</evidence>
<evidence type="ECO:0000259" key="13">
    <source>
        <dbReference type="Pfam" id="PF00370"/>
    </source>
</evidence>
<feature type="binding site" evidence="11">
    <location>
        <position position="308"/>
    </location>
    <ligand>
        <name>ADP</name>
        <dbReference type="ChEBI" id="CHEBI:456216"/>
    </ligand>
</feature>
<dbReference type="InterPro" id="IPR018483">
    <property type="entry name" value="Carb_kinase_FGGY_CS"/>
</dbReference>
<feature type="binding site" evidence="11">
    <location>
        <position position="81"/>
    </location>
    <ligand>
        <name>glycerol</name>
        <dbReference type="ChEBI" id="CHEBI:17754"/>
    </ligand>
</feature>
<feature type="binding site" evidence="11">
    <location>
        <position position="80"/>
    </location>
    <ligand>
        <name>glycerol</name>
        <dbReference type="ChEBI" id="CHEBI:17754"/>
    </ligand>
</feature>
<feature type="binding site" evidence="11">
    <location>
        <position position="308"/>
    </location>
    <ligand>
        <name>ATP</name>
        <dbReference type="ChEBI" id="CHEBI:30616"/>
    </ligand>
</feature>
<keyword evidence="3 11" id="KW-0808">Transferase</keyword>
<comment type="catalytic activity">
    <reaction evidence="8 11">
        <text>glycerol + ATP = sn-glycerol 3-phosphate + ADP + H(+)</text>
        <dbReference type="Rhea" id="RHEA:21644"/>
        <dbReference type="ChEBI" id="CHEBI:15378"/>
        <dbReference type="ChEBI" id="CHEBI:17754"/>
        <dbReference type="ChEBI" id="CHEBI:30616"/>
        <dbReference type="ChEBI" id="CHEBI:57597"/>
        <dbReference type="ChEBI" id="CHEBI:456216"/>
        <dbReference type="EC" id="2.7.1.30"/>
    </reaction>
</comment>
<feature type="binding site" evidence="11">
    <location>
        <position position="244"/>
    </location>
    <ligand>
        <name>glycerol</name>
        <dbReference type="ChEBI" id="CHEBI:17754"/>
    </ligand>
</feature>
<evidence type="ECO:0000256" key="8">
    <source>
        <dbReference type="ARBA" id="ARBA00052101"/>
    </source>
</evidence>
<dbReference type="AlphaFoldDB" id="A0A810Q134"/>
<comment type="similarity">
    <text evidence="2 11 12">Belongs to the FGGY kinase family.</text>
</comment>
<evidence type="ECO:0000313" key="15">
    <source>
        <dbReference type="EMBL" id="BCK82049.1"/>
    </source>
</evidence>
<dbReference type="InterPro" id="IPR043129">
    <property type="entry name" value="ATPase_NBD"/>
</dbReference>
<evidence type="ECO:0000256" key="7">
    <source>
        <dbReference type="ARBA" id="ARBA00022840"/>
    </source>
</evidence>
<dbReference type="SUPFAM" id="SSF53067">
    <property type="entry name" value="Actin-like ATPase domain"/>
    <property type="match status" value="2"/>
</dbReference>
<proteinExistence type="inferred from homology"/>
<dbReference type="PANTHER" id="PTHR10196">
    <property type="entry name" value="SUGAR KINASE"/>
    <property type="match status" value="1"/>
</dbReference>
<feature type="binding site" evidence="11">
    <location>
        <position position="132"/>
    </location>
    <ligand>
        <name>glycerol</name>
        <dbReference type="ChEBI" id="CHEBI:17754"/>
    </ligand>
</feature>
<dbReference type="Proteomes" id="UP000681035">
    <property type="component" value="Chromosome"/>
</dbReference>
<evidence type="ECO:0000313" key="16">
    <source>
        <dbReference type="Proteomes" id="UP000681035"/>
    </source>
</evidence>
<dbReference type="GO" id="GO:0005829">
    <property type="term" value="C:cytosol"/>
    <property type="evidence" value="ECO:0007669"/>
    <property type="project" value="TreeGrafter"/>
</dbReference>
<accession>A0A810Q134</accession>
<reference evidence="15" key="1">
    <citation type="submission" date="2020-09" db="EMBL/GenBank/DDBJ databases">
        <title>New species isolated from human feces.</title>
        <authorList>
            <person name="Kitahara M."/>
            <person name="Shigeno Y."/>
            <person name="Shime M."/>
            <person name="Matsumoto Y."/>
            <person name="Nakamura S."/>
            <person name="Motooka D."/>
            <person name="Fukuoka S."/>
            <person name="Nishikawa H."/>
            <person name="Benno Y."/>
        </authorList>
    </citation>
    <scope>NUCLEOTIDE SEQUENCE</scope>
    <source>
        <strain evidence="15">MM50</strain>
    </source>
</reference>
<feature type="binding site" evidence="11">
    <location>
        <position position="265"/>
    </location>
    <ligand>
        <name>ATP</name>
        <dbReference type="ChEBI" id="CHEBI:30616"/>
    </ligand>
</feature>
<evidence type="ECO:0000256" key="9">
    <source>
        <dbReference type="ARBA" id="ARBA00054633"/>
    </source>
</evidence>
<feature type="binding site" evidence="11">
    <location>
        <position position="265"/>
    </location>
    <ligand>
        <name>ADP</name>
        <dbReference type="ChEBI" id="CHEBI:456216"/>
    </ligand>
</feature>
<feature type="binding site" evidence="11">
    <location>
        <position position="409"/>
    </location>
    <ligand>
        <name>ATP</name>
        <dbReference type="ChEBI" id="CHEBI:30616"/>
    </ligand>
</feature>
<dbReference type="PROSITE" id="PS00933">
    <property type="entry name" value="FGGY_KINASES_1"/>
    <property type="match status" value="1"/>
</dbReference>
<dbReference type="KEGG" id="vcop:MM50RIKEN_18120"/>
<dbReference type="FunFam" id="3.30.420.40:FF:000007">
    <property type="entry name" value="Glycerol kinase"/>
    <property type="match status" value="1"/>
</dbReference>
<comment type="subunit">
    <text evidence="10 11">Homotetramer and homodimer (in equilibrium).</text>
</comment>
<protein>
    <recommendedName>
        <fullName evidence="11">Glycerol kinase</fullName>
        <ecNumber evidence="11">2.7.1.30</ecNumber>
    </recommendedName>
    <alternativeName>
        <fullName evidence="11">ATP:glycerol 3-phosphotransferase</fullName>
    </alternativeName>
    <alternativeName>
        <fullName evidence="11">Glycerokinase</fullName>
        <shortName evidence="11">GK</shortName>
    </alternativeName>
</protein>
<evidence type="ECO:0000256" key="2">
    <source>
        <dbReference type="ARBA" id="ARBA00009156"/>
    </source>
</evidence>
<evidence type="ECO:0000256" key="11">
    <source>
        <dbReference type="HAMAP-Rule" id="MF_00186"/>
    </source>
</evidence>
<feature type="binding site" evidence="11">
    <location>
        <position position="16"/>
    </location>
    <ligand>
        <name>ADP</name>
        <dbReference type="ChEBI" id="CHEBI:456216"/>
    </ligand>
</feature>
<dbReference type="InterPro" id="IPR018485">
    <property type="entry name" value="FGGY_C"/>
</dbReference>
<evidence type="ECO:0000256" key="10">
    <source>
        <dbReference type="ARBA" id="ARBA00063665"/>
    </source>
</evidence>
<dbReference type="PIRSF" id="PIRSF000538">
    <property type="entry name" value="GlpK"/>
    <property type="match status" value="1"/>
</dbReference>
<evidence type="ECO:0000256" key="4">
    <source>
        <dbReference type="ARBA" id="ARBA00022741"/>
    </source>
</evidence>
<evidence type="ECO:0000256" key="3">
    <source>
        <dbReference type="ARBA" id="ARBA00022679"/>
    </source>
</evidence>
<feature type="binding site" evidence="11">
    <location>
        <position position="12"/>
    </location>
    <ligand>
        <name>sn-glycerol 3-phosphate</name>
        <dbReference type="ChEBI" id="CHEBI:57597"/>
    </ligand>
</feature>
<evidence type="ECO:0000259" key="14">
    <source>
        <dbReference type="Pfam" id="PF02782"/>
    </source>
</evidence>